<keyword evidence="5" id="KW-1185">Reference proteome</keyword>
<evidence type="ECO:0000256" key="2">
    <source>
        <dbReference type="SAM" id="MobiDB-lite"/>
    </source>
</evidence>
<evidence type="ECO:0000313" key="4">
    <source>
        <dbReference type="EMBL" id="MFC0580965.1"/>
    </source>
</evidence>
<comment type="similarity">
    <text evidence="1">Belongs to the iron-sulfur cluster assembly SufBD family.</text>
</comment>
<feature type="region of interest" description="Disordered" evidence="2">
    <location>
        <begin position="1"/>
        <end position="54"/>
    </location>
</feature>
<dbReference type="InterPro" id="IPR055346">
    <property type="entry name" value="Fe-S_cluster_assembly_SufBD"/>
</dbReference>
<evidence type="ECO:0000259" key="3">
    <source>
        <dbReference type="Pfam" id="PF01458"/>
    </source>
</evidence>
<dbReference type="RefSeq" id="WP_377457863.1">
    <property type="nucleotide sequence ID" value="NZ_JBHLUB010000001.1"/>
</dbReference>
<proteinExistence type="inferred from homology"/>
<dbReference type="EMBL" id="JBHLUB010000001">
    <property type="protein sequence ID" value="MFC0580965.1"/>
    <property type="molecule type" value="Genomic_DNA"/>
</dbReference>
<organism evidence="4 5">
    <name type="scientific">Micrococcoides hystricis</name>
    <dbReference type="NCBI Taxonomy" id="1572761"/>
    <lineage>
        <taxon>Bacteria</taxon>
        <taxon>Bacillati</taxon>
        <taxon>Actinomycetota</taxon>
        <taxon>Actinomycetes</taxon>
        <taxon>Micrococcales</taxon>
        <taxon>Micrococcaceae</taxon>
        <taxon>Micrococcoides</taxon>
    </lineage>
</organism>
<dbReference type="PANTHER" id="PTHR43575">
    <property type="entry name" value="PROTEIN ABCI7, CHLOROPLASTIC"/>
    <property type="match status" value="1"/>
</dbReference>
<reference evidence="4 5" key="1">
    <citation type="submission" date="2024-09" db="EMBL/GenBank/DDBJ databases">
        <authorList>
            <person name="Sun Q."/>
            <person name="Mori K."/>
        </authorList>
    </citation>
    <scope>NUCLEOTIDE SEQUENCE [LARGE SCALE GENOMIC DNA]</scope>
    <source>
        <strain evidence="4 5">NCAIM B.02604</strain>
    </source>
</reference>
<dbReference type="NCBIfam" id="TIGR01981">
    <property type="entry name" value="sufD"/>
    <property type="match status" value="1"/>
</dbReference>
<dbReference type="InterPro" id="IPR011542">
    <property type="entry name" value="SUF_FeS_clus_asmbl_SufD"/>
</dbReference>
<dbReference type="Proteomes" id="UP001589862">
    <property type="component" value="Unassembled WGS sequence"/>
</dbReference>
<feature type="domain" description="SUF system FeS cluster assembly SufBD core" evidence="3">
    <location>
        <begin position="151"/>
        <end position="379"/>
    </location>
</feature>
<dbReference type="InterPro" id="IPR037284">
    <property type="entry name" value="SUF_FeS_clus_asmbl_SufBD_sf"/>
</dbReference>
<evidence type="ECO:0000256" key="1">
    <source>
        <dbReference type="ARBA" id="ARBA00043967"/>
    </source>
</evidence>
<dbReference type="Pfam" id="PF01458">
    <property type="entry name" value="SUFBD_core"/>
    <property type="match status" value="1"/>
</dbReference>
<evidence type="ECO:0000313" key="5">
    <source>
        <dbReference type="Proteomes" id="UP001589862"/>
    </source>
</evidence>
<dbReference type="InterPro" id="IPR000825">
    <property type="entry name" value="SUF_FeS_clus_asmbl_SufBD_core"/>
</dbReference>
<comment type="caution">
    <text evidence="4">The sequence shown here is derived from an EMBL/GenBank/DDBJ whole genome shotgun (WGS) entry which is preliminary data.</text>
</comment>
<protein>
    <submittedName>
        <fullName evidence="4">Fe-S cluster assembly protein SufD</fullName>
    </submittedName>
</protein>
<dbReference type="PANTHER" id="PTHR43575:SF1">
    <property type="entry name" value="PROTEIN ABCI7, CHLOROPLASTIC"/>
    <property type="match status" value="1"/>
</dbReference>
<dbReference type="SUPFAM" id="SSF101960">
    <property type="entry name" value="Stabilizer of iron transporter SufD"/>
    <property type="match status" value="1"/>
</dbReference>
<sequence length="409" mass="44173">MVNKVTHGSSAKPAIPGFTEEGEQLVPLTAPSKAKGGSTQSRADRPTSFNVADFDLPGGREEEWRFTPLKRIKSLLSDEAGDAAALEFSTTAPENWVKAPLAIGAAPRGTAILPADRAAVVGYANTPEANYISVPAGENSTEPVYVYFKGQAEGTRVNGHTVIEVGENASATIVLEHTGAADYNGNVEYIVRENASLTVISLQLWDDKAKHAAQHDALVYGGGQYRQIAITIGGDLVRFNANVRYAGEGGDARLYGLYYADAGQHLEHRSFVNHNEPRNASNVLYKGALQGDGARTVWVGDVMIAKNAAGTDSYEKNQNLILTDGTRADSIPNLEIETGLIEGAGHASTTARFDETQLFYLMSRGMDETTARRLVVRGFLNEIVQQIRIPEIEERIQELLEQELAISGN</sequence>
<accession>A0ABV6P742</accession>
<name>A0ABV6P742_9MICC</name>
<gene>
    <name evidence="4" type="primary">sufD</name>
    <name evidence="4" type="ORF">ACFFFR_00995</name>
</gene>